<proteinExistence type="inferred from homology"/>
<evidence type="ECO:0000256" key="1">
    <source>
        <dbReference type="ARBA" id="ARBA00000966"/>
    </source>
</evidence>
<dbReference type="FunCoup" id="A0A0Q3EV18">
    <property type="interactions" value="18"/>
</dbReference>
<keyword evidence="7 8" id="KW-0624">Polysaccharide degradation</keyword>
<evidence type="ECO:0000256" key="4">
    <source>
        <dbReference type="ARBA" id="ARBA00023001"/>
    </source>
</evidence>
<evidence type="ECO:0000313" key="12">
    <source>
        <dbReference type="EnsemblPlants" id="KQJ90132"/>
    </source>
</evidence>
<evidence type="ECO:0000313" key="11">
    <source>
        <dbReference type="EMBL" id="KQJ90132.1"/>
    </source>
</evidence>
<evidence type="ECO:0000313" key="13">
    <source>
        <dbReference type="Proteomes" id="UP000008810"/>
    </source>
</evidence>
<dbReference type="FunFam" id="1.50.10.10:FF:000020">
    <property type="entry name" value="Endoglucanase"/>
    <property type="match status" value="1"/>
</dbReference>
<evidence type="ECO:0000256" key="8">
    <source>
        <dbReference type="PROSITE-ProRule" id="PRU10059"/>
    </source>
</evidence>
<organism evidence="11">
    <name type="scientific">Brachypodium distachyon</name>
    <name type="common">Purple false brome</name>
    <name type="synonym">Trachynia distachya</name>
    <dbReference type="NCBI Taxonomy" id="15368"/>
    <lineage>
        <taxon>Eukaryota</taxon>
        <taxon>Viridiplantae</taxon>
        <taxon>Streptophyta</taxon>
        <taxon>Embryophyta</taxon>
        <taxon>Tracheophyta</taxon>
        <taxon>Spermatophyta</taxon>
        <taxon>Magnoliopsida</taxon>
        <taxon>Liliopsida</taxon>
        <taxon>Poales</taxon>
        <taxon>Poaceae</taxon>
        <taxon>BOP clade</taxon>
        <taxon>Pooideae</taxon>
        <taxon>Stipodae</taxon>
        <taxon>Brachypodieae</taxon>
        <taxon>Brachypodium</taxon>
    </lineage>
</organism>
<reference evidence="11" key="2">
    <citation type="submission" date="2017-06" db="EMBL/GenBank/DDBJ databases">
        <title>WGS assembly of Brachypodium distachyon.</title>
        <authorList>
            <consortium name="The International Brachypodium Initiative"/>
            <person name="Lucas S."/>
            <person name="Harmon-Smith M."/>
            <person name="Lail K."/>
            <person name="Tice H."/>
            <person name="Grimwood J."/>
            <person name="Bruce D."/>
            <person name="Barry K."/>
            <person name="Shu S."/>
            <person name="Lindquist E."/>
            <person name="Wang M."/>
            <person name="Pitluck S."/>
            <person name="Vogel J.P."/>
            <person name="Garvin D.F."/>
            <person name="Mockler T.C."/>
            <person name="Schmutz J."/>
            <person name="Rokhsar D."/>
            <person name="Bevan M.W."/>
        </authorList>
    </citation>
    <scope>NUCLEOTIDE SEQUENCE</scope>
    <source>
        <strain evidence="11">Bd21</strain>
    </source>
</reference>
<dbReference type="Pfam" id="PF00759">
    <property type="entry name" value="Glyco_hydro_9"/>
    <property type="match status" value="1"/>
</dbReference>
<name>A0A0Q3EV18_BRADI</name>
<dbReference type="InterPro" id="IPR008928">
    <property type="entry name" value="6-hairpin_glycosidase_sf"/>
</dbReference>
<evidence type="ECO:0000259" key="10">
    <source>
        <dbReference type="Pfam" id="PF00759"/>
    </source>
</evidence>
<evidence type="ECO:0000256" key="6">
    <source>
        <dbReference type="ARBA" id="ARBA00023295"/>
    </source>
</evidence>
<keyword evidence="9" id="KW-0732">Signal</keyword>
<dbReference type="InterPro" id="IPR018221">
    <property type="entry name" value="Glyco_hydro_9_His_AS"/>
</dbReference>
<comment type="catalytic activity">
    <reaction evidence="1 9">
        <text>Endohydrolysis of (1-&gt;4)-beta-D-glucosidic linkages in cellulose, lichenin and cereal beta-D-glucans.</text>
        <dbReference type="EC" id="3.2.1.4"/>
    </reaction>
</comment>
<dbReference type="EnsemblPlants" id="KQJ90132">
    <property type="protein sequence ID" value="KQJ90132"/>
    <property type="gene ID" value="BRADI_4g29640v3"/>
</dbReference>
<keyword evidence="5 8" id="KW-0119">Carbohydrate metabolism</keyword>
<dbReference type="GeneID" id="100824946"/>
<keyword evidence="6 8" id="KW-0326">Glycosidase</keyword>
<dbReference type="RefSeq" id="XP_003578077.2">
    <property type="nucleotide sequence ID" value="XM_003578029.4"/>
</dbReference>
<evidence type="ECO:0000256" key="5">
    <source>
        <dbReference type="ARBA" id="ARBA00023277"/>
    </source>
</evidence>
<sequence>MRSAAVALVAVLVVSSLGGSDADAAAPDYGEALSKSLLYFEAQRSGRLPYGQRVRWRGHSGITDGLQQGVDLVGGYYDAGDHVKFGLPMAFTVTMLAWGAAEFGADIAAAGEWGHALEAIKWGTDYFVKAHTEPFVYWAEVGDGDTDHYCWQRPEDMTTSRQAYRVDKDNPGSDLVGETAAALAAASIVFRSSNPHYSHLLLHHAQQLFEFGDKYRGSYDSSIEEVRSYYASVSGYRDELLWAAFWLHRATGKEEYLRYAVDKAESFGGVGWAMTEFSWDVKYAGLQVLAAKLLLDGDPQGEQHRVVLEQYKAKAEHYLCACLGRNNGSNVDRSPGGMLYVRQWNNLQYASSAAFLLTVYSHYLAGAGERLPCPDDDGDSPGAAPSELVALARSQADYILGRNPLGLSYMVGYGPRFPVRVHHRGASIVSHKENNRFIGCMQGFDDWFGRGRPNPNVLAGAIVGGPNSRDEFRDDRGNYMQTEACTYNTAPMVAVFARLHRLSSTESDLAVVGGGVPLWDGTAGDISQV</sequence>
<feature type="active site" evidence="8">
    <location>
        <position position="422"/>
    </location>
</feature>
<dbReference type="PANTHER" id="PTHR22298">
    <property type="entry name" value="ENDO-1,4-BETA-GLUCANASE"/>
    <property type="match status" value="1"/>
</dbReference>
<dbReference type="AlphaFoldDB" id="A0A0Q3EV18"/>
<dbReference type="Gramene" id="KQJ90132">
    <property type="protein sequence ID" value="KQJ90132"/>
    <property type="gene ID" value="BRADI_4g29640v3"/>
</dbReference>
<dbReference type="GO" id="GO:0008810">
    <property type="term" value="F:cellulase activity"/>
    <property type="evidence" value="ECO:0007669"/>
    <property type="project" value="UniProtKB-EC"/>
</dbReference>
<keyword evidence="13" id="KW-1185">Reference proteome</keyword>
<keyword evidence="3 8" id="KW-0378">Hydrolase</keyword>
<dbReference type="Proteomes" id="UP000008810">
    <property type="component" value="Chromosome 4"/>
</dbReference>
<feature type="signal peptide" evidence="9">
    <location>
        <begin position="1"/>
        <end position="22"/>
    </location>
</feature>
<feature type="domain" description="Glycoside hydrolase family 9" evidence="10">
    <location>
        <begin position="29"/>
        <end position="495"/>
    </location>
</feature>
<dbReference type="PROSITE" id="PS00592">
    <property type="entry name" value="GH9_2"/>
    <property type="match status" value="1"/>
</dbReference>
<comment type="similarity">
    <text evidence="2 8 9">Belongs to the glycosyl hydrolase 9 (cellulase E) family.</text>
</comment>
<dbReference type="KEGG" id="bdi:100824946"/>
<evidence type="ECO:0000256" key="2">
    <source>
        <dbReference type="ARBA" id="ARBA00007072"/>
    </source>
</evidence>
<accession>A0A0Q3EV18</accession>
<evidence type="ECO:0000256" key="7">
    <source>
        <dbReference type="ARBA" id="ARBA00023326"/>
    </source>
</evidence>
<dbReference type="EC" id="3.2.1.4" evidence="9"/>
<keyword evidence="4 9" id="KW-0136">Cellulose degradation</keyword>
<gene>
    <name evidence="12" type="primary">LOC100824946</name>
    <name evidence="11" type="ORF">BRADI_4g29640v3</name>
</gene>
<protein>
    <recommendedName>
        <fullName evidence="9">Endoglucanase</fullName>
        <ecNumber evidence="9">3.2.1.4</ecNumber>
    </recommendedName>
</protein>
<reference evidence="11 12" key="1">
    <citation type="journal article" date="2010" name="Nature">
        <title>Genome sequencing and analysis of the model grass Brachypodium distachyon.</title>
        <authorList>
            <consortium name="International Brachypodium Initiative"/>
        </authorList>
    </citation>
    <scope>NUCLEOTIDE SEQUENCE [LARGE SCALE GENOMIC DNA]</scope>
    <source>
        <strain evidence="11 12">Bd21</strain>
    </source>
</reference>
<dbReference type="SUPFAM" id="SSF48208">
    <property type="entry name" value="Six-hairpin glycosidases"/>
    <property type="match status" value="1"/>
</dbReference>
<dbReference type="Gene3D" id="1.50.10.10">
    <property type="match status" value="1"/>
</dbReference>
<dbReference type="ExpressionAtlas" id="A0A0Q3EV18">
    <property type="expression patterns" value="baseline"/>
</dbReference>
<dbReference type="OrthoDB" id="10257085at2759"/>
<dbReference type="InterPro" id="IPR012341">
    <property type="entry name" value="6hp_glycosidase-like_sf"/>
</dbReference>
<feature type="chain" id="PRO_5043073411" description="Endoglucanase" evidence="9">
    <location>
        <begin position="23"/>
        <end position="529"/>
    </location>
</feature>
<evidence type="ECO:0000256" key="3">
    <source>
        <dbReference type="ARBA" id="ARBA00022801"/>
    </source>
</evidence>
<dbReference type="InterPro" id="IPR001701">
    <property type="entry name" value="Glyco_hydro_9"/>
</dbReference>
<evidence type="ECO:0000256" key="9">
    <source>
        <dbReference type="RuleBase" id="RU361166"/>
    </source>
</evidence>
<dbReference type="STRING" id="15368.A0A0Q3EV18"/>
<dbReference type="EMBL" id="CM000883">
    <property type="protein sequence ID" value="KQJ90132.1"/>
    <property type="molecule type" value="Genomic_DNA"/>
</dbReference>
<dbReference type="GO" id="GO:0030245">
    <property type="term" value="P:cellulose catabolic process"/>
    <property type="evidence" value="ECO:0007669"/>
    <property type="project" value="UniProtKB-KW"/>
</dbReference>
<reference evidence="12" key="3">
    <citation type="submission" date="2018-08" db="UniProtKB">
        <authorList>
            <consortium name="EnsemblPlants"/>
        </authorList>
    </citation>
    <scope>IDENTIFICATION</scope>
    <source>
        <strain evidence="12">cv. Bd21</strain>
    </source>
</reference>